<name>A0A7W8U6P2_9HYPH</name>
<feature type="transmembrane region" description="Helical" evidence="1">
    <location>
        <begin position="7"/>
        <end position="26"/>
    </location>
</feature>
<evidence type="ECO:0000313" key="2">
    <source>
        <dbReference type="EMBL" id="MBB5533821.1"/>
    </source>
</evidence>
<protein>
    <submittedName>
        <fullName evidence="2">Uncharacterized protein</fullName>
    </submittedName>
</protein>
<dbReference type="EMBL" id="JACHBK010000001">
    <property type="protein sequence ID" value="MBB5533821.1"/>
    <property type="molecule type" value="Genomic_DNA"/>
</dbReference>
<comment type="caution">
    <text evidence="2">The sequence shown here is derived from an EMBL/GenBank/DDBJ whole genome shotgun (WGS) entry which is preliminary data.</text>
</comment>
<keyword evidence="1" id="KW-0472">Membrane</keyword>
<keyword evidence="1" id="KW-1133">Transmembrane helix</keyword>
<dbReference type="AlphaFoldDB" id="A0A7W8U6P2"/>
<evidence type="ECO:0000256" key="1">
    <source>
        <dbReference type="SAM" id="Phobius"/>
    </source>
</evidence>
<reference evidence="2 3" key="1">
    <citation type="submission" date="2020-08" db="EMBL/GenBank/DDBJ databases">
        <title>Genomic Encyclopedia of Type Strains, Phase IV (KMG-V): Genome sequencing to study the core and pangenomes of soil and plant-associated prokaryotes.</title>
        <authorList>
            <person name="Whitman W."/>
        </authorList>
    </citation>
    <scope>NUCLEOTIDE SEQUENCE [LARGE SCALE GENOMIC DNA]</scope>
    <source>
        <strain evidence="2 3">SEMIA 4084</strain>
    </source>
</reference>
<sequence length="47" mass="4964">MVRNGKHAVIAIIAFSALAVVLVYLASLRVTEPDGTIDPKESVVDPS</sequence>
<accession>A0A7W8U6P2</accession>
<evidence type="ECO:0000313" key="3">
    <source>
        <dbReference type="Proteomes" id="UP000585507"/>
    </source>
</evidence>
<keyword evidence="1" id="KW-0812">Transmembrane</keyword>
<proteinExistence type="predicted"/>
<dbReference type="Proteomes" id="UP000585507">
    <property type="component" value="Unassembled WGS sequence"/>
</dbReference>
<gene>
    <name evidence="2" type="ORF">GGD55_000482</name>
</gene>
<organism evidence="2 3">
    <name type="scientific">Rhizobium giardinii</name>
    <dbReference type="NCBI Taxonomy" id="56731"/>
    <lineage>
        <taxon>Bacteria</taxon>
        <taxon>Pseudomonadati</taxon>
        <taxon>Pseudomonadota</taxon>
        <taxon>Alphaproteobacteria</taxon>
        <taxon>Hyphomicrobiales</taxon>
        <taxon>Rhizobiaceae</taxon>
        <taxon>Rhizobium/Agrobacterium group</taxon>
        <taxon>Rhizobium</taxon>
    </lineage>
</organism>
<dbReference type="RefSeq" id="WP_018324126.1">
    <property type="nucleotide sequence ID" value="NZ_JACHBK010000001.1"/>
</dbReference>
<keyword evidence="3" id="KW-1185">Reference proteome</keyword>